<evidence type="ECO:0000313" key="3">
    <source>
        <dbReference type="Proteomes" id="UP000654918"/>
    </source>
</evidence>
<dbReference type="SUPFAM" id="SSF56784">
    <property type="entry name" value="HAD-like"/>
    <property type="match status" value="1"/>
</dbReference>
<dbReference type="InterPro" id="IPR023214">
    <property type="entry name" value="HAD_sf"/>
</dbReference>
<dbReference type="AlphaFoldDB" id="A0A8H6JJT8"/>
<dbReference type="EMBL" id="WIGO01000383">
    <property type="protein sequence ID" value="KAF6814315.1"/>
    <property type="molecule type" value="Genomic_DNA"/>
</dbReference>
<keyword evidence="2" id="KW-0808">Transferase</keyword>
<dbReference type="SUPFAM" id="SSF52540">
    <property type="entry name" value="P-loop containing nucleoside triphosphate hydrolases"/>
    <property type="match status" value="1"/>
</dbReference>
<gene>
    <name evidence="2" type="ORF">CPLU01_14431</name>
</gene>
<dbReference type="Pfam" id="PF12710">
    <property type="entry name" value="HAD"/>
    <property type="match status" value="1"/>
</dbReference>
<dbReference type="Gene3D" id="3.40.50.300">
    <property type="entry name" value="P-loop containing nucleotide triphosphate hydrolases"/>
    <property type="match status" value="2"/>
</dbReference>
<dbReference type="Proteomes" id="UP000654918">
    <property type="component" value="Unassembled WGS sequence"/>
</dbReference>
<dbReference type="Pfam" id="PF14681">
    <property type="entry name" value="UPRTase"/>
    <property type="match status" value="1"/>
</dbReference>
<dbReference type="InterPro" id="IPR029057">
    <property type="entry name" value="PRTase-like"/>
</dbReference>
<dbReference type="InterPro" id="IPR036412">
    <property type="entry name" value="HAD-like_sf"/>
</dbReference>
<dbReference type="GO" id="GO:0006564">
    <property type="term" value="P:L-serine biosynthetic process"/>
    <property type="evidence" value="ECO:0007669"/>
    <property type="project" value="TreeGrafter"/>
</dbReference>
<sequence length="631" mass="70012">MTAEMSTKPKIVGLYGVPASGKSFLLERLKSKLRGEHFRFFEGSEAIASVHRALGIVSGHFSFWPEKEPHPDNLYTPADLNVYTHIIYLDTPAGDVARRCLKDQDRGRLPVSTAHISVWKDYEKTNLRRLCREHGIVVTAVYPTNTLLYDVLPLMHDIRLHSEAKNLARVTQHLDQTLAMVSGDTDLETLLVFDADTTLCDVDTVNLFWEKSYAHIDRECPLSTLSSSSMGYSYTSFRQDAFLYEEDWSDVERVCGEVASQVTVHPEFVALLRVMEETKHVGAVVVACGIRQVWEKVIQREGLSEIVGVLGGERIADGYVVTPEAKAAIVSRAKGHHGLHVCAFGDSPTDLPMLKLANDAVVVVGMEHLRSKSMDTALLTAIDADGFRARQALVPSTASPRLTVDKLPLVDITHQNFIQSIFSRRRKLRVIHATDKNTAKLLMTPTRDAAVAGPDLRRAHHRVGFYLATEYVSEVLGLEKNDIRHVQGHMVDRHQLKDESTTAIVALMRGGEPMAFGVSEAFPRATFIHSQFPDDLEEKLCVITTVFLVDSVINSGISVKEYVDYLRDLDADIRIVVVAGVVQKKAITGILDRLAGDADLSLVALRLSDNEFSGKGATDTGNRLFNTVHSY</sequence>
<keyword evidence="2" id="KW-0328">Glycosyltransferase</keyword>
<proteinExistence type="predicted"/>
<keyword evidence="3" id="KW-1185">Reference proteome</keyword>
<dbReference type="Gene3D" id="3.40.50.2020">
    <property type="match status" value="1"/>
</dbReference>
<dbReference type="CDD" id="cd06223">
    <property type="entry name" value="PRTases_typeI"/>
    <property type="match status" value="1"/>
</dbReference>
<dbReference type="SUPFAM" id="SSF53271">
    <property type="entry name" value="PRTase-like"/>
    <property type="match status" value="1"/>
</dbReference>
<dbReference type="InterPro" id="IPR050582">
    <property type="entry name" value="HAD-like_SerB"/>
</dbReference>
<name>A0A8H6JJT8_9PEZI</name>
<feature type="domain" description="Phosphoribosyltransferase" evidence="1">
    <location>
        <begin position="434"/>
        <end position="627"/>
    </location>
</feature>
<evidence type="ECO:0000313" key="2">
    <source>
        <dbReference type="EMBL" id="KAF6814315.1"/>
    </source>
</evidence>
<comment type="caution">
    <text evidence="2">The sequence shown here is derived from an EMBL/GenBank/DDBJ whole genome shotgun (WGS) entry which is preliminary data.</text>
</comment>
<accession>A0A8H6JJT8</accession>
<dbReference type="PANTHER" id="PTHR43344:SF20">
    <property type="entry name" value="URACIL PHOSPHORIBOSYLTRANSFERASE"/>
    <property type="match status" value="1"/>
</dbReference>
<dbReference type="GO" id="GO:0036424">
    <property type="term" value="F:L-phosphoserine phosphatase activity"/>
    <property type="evidence" value="ECO:0007669"/>
    <property type="project" value="TreeGrafter"/>
</dbReference>
<dbReference type="GO" id="GO:0016757">
    <property type="term" value="F:glycosyltransferase activity"/>
    <property type="evidence" value="ECO:0007669"/>
    <property type="project" value="UniProtKB-KW"/>
</dbReference>
<dbReference type="GO" id="GO:0000287">
    <property type="term" value="F:magnesium ion binding"/>
    <property type="evidence" value="ECO:0007669"/>
    <property type="project" value="TreeGrafter"/>
</dbReference>
<dbReference type="PANTHER" id="PTHR43344">
    <property type="entry name" value="PHOSPHOSERINE PHOSPHATASE"/>
    <property type="match status" value="1"/>
</dbReference>
<reference evidence="2" key="1">
    <citation type="journal article" date="2020" name="Phytopathology">
        <title>Genome Sequence Resources of Colletotrichum truncatum, C. plurivorum, C. musicola, and C. sojae: Four Species Pathogenic to Soybean (Glycine max).</title>
        <authorList>
            <person name="Rogerio F."/>
            <person name="Boufleur T.R."/>
            <person name="Ciampi-Guillardi M."/>
            <person name="Sukno S.A."/>
            <person name="Thon M.R."/>
            <person name="Massola Junior N.S."/>
            <person name="Baroncelli R."/>
        </authorList>
    </citation>
    <scope>NUCLEOTIDE SEQUENCE</scope>
    <source>
        <strain evidence="2">LFN00145</strain>
    </source>
</reference>
<protein>
    <submittedName>
        <fullName evidence="2">Uracil phosphoribosyltransferase</fullName>
    </submittedName>
</protein>
<dbReference type="GO" id="GO:0005737">
    <property type="term" value="C:cytoplasm"/>
    <property type="evidence" value="ECO:0007669"/>
    <property type="project" value="TreeGrafter"/>
</dbReference>
<dbReference type="InterPro" id="IPR027417">
    <property type="entry name" value="P-loop_NTPase"/>
</dbReference>
<evidence type="ECO:0000259" key="1">
    <source>
        <dbReference type="Pfam" id="PF14681"/>
    </source>
</evidence>
<organism evidence="2 3">
    <name type="scientific">Colletotrichum plurivorum</name>
    <dbReference type="NCBI Taxonomy" id="2175906"/>
    <lineage>
        <taxon>Eukaryota</taxon>
        <taxon>Fungi</taxon>
        <taxon>Dikarya</taxon>
        <taxon>Ascomycota</taxon>
        <taxon>Pezizomycotina</taxon>
        <taxon>Sordariomycetes</taxon>
        <taxon>Hypocreomycetidae</taxon>
        <taxon>Glomerellales</taxon>
        <taxon>Glomerellaceae</taxon>
        <taxon>Colletotrichum</taxon>
        <taxon>Colletotrichum orchidearum species complex</taxon>
    </lineage>
</organism>
<dbReference type="InterPro" id="IPR000836">
    <property type="entry name" value="PRTase_dom"/>
</dbReference>
<dbReference type="Gene3D" id="3.40.50.1000">
    <property type="entry name" value="HAD superfamily/HAD-like"/>
    <property type="match status" value="1"/>
</dbReference>